<feature type="region of interest" description="Disordered" evidence="2">
    <location>
        <begin position="48"/>
        <end position="75"/>
    </location>
</feature>
<keyword evidence="1" id="KW-0175">Coiled coil</keyword>
<feature type="compositionally biased region" description="Basic and acidic residues" evidence="2">
    <location>
        <begin position="101"/>
        <end position="140"/>
    </location>
</feature>
<dbReference type="PANTHER" id="PTHR22115:SF4">
    <property type="entry name" value="COILED-COIL DOMAIN-CONTAINING PROTEIN"/>
    <property type="match status" value="1"/>
</dbReference>
<feature type="compositionally biased region" description="Polar residues" evidence="2">
    <location>
        <begin position="144"/>
        <end position="155"/>
    </location>
</feature>
<protein>
    <submittedName>
        <fullName evidence="4">Coiled-coil domain-containing protein 50</fullName>
    </submittedName>
</protein>
<evidence type="ECO:0000256" key="1">
    <source>
        <dbReference type="ARBA" id="ARBA00023054"/>
    </source>
</evidence>
<dbReference type="EMBL" id="HBUF01399850">
    <property type="protein sequence ID" value="CAG6736563.1"/>
    <property type="molecule type" value="Transcribed_RNA"/>
</dbReference>
<dbReference type="Pfam" id="PF15295">
    <property type="entry name" value="CCDC50_N"/>
    <property type="match status" value="1"/>
</dbReference>
<feature type="region of interest" description="Disordered" evidence="2">
    <location>
        <begin position="100"/>
        <end position="161"/>
    </location>
</feature>
<accession>A0A8D8YWX9</accession>
<reference evidence="4" key="1">
    <citation type="submission" date="2021-05" db="EMBL/GenBank/DDBJ databases">
        <authorList>
            <person name="Alioto T."/>
            <person name="Alioto T."/>
            <person name="Gomez Garrido J."/>
        </authorList>
    </citation>
    <scope>NUCLEOTIDE SEQUENCE</scope>
</reference>
<feature type="domain" description="Coiled-coil" evidence="3">
    <location>
        <begin position="16"/>
        <end position="130"/>
    </location>
</feature>
<dbReference type="EMBL" id="HBUF01399849">
    <property type="protein sequence ID" value="CAG6736562.1"/>
    <property type="molecule type" value="Transcribed_RNA"/>
</dbReference>
<evidence type="ECO:0000313" key="4">
    <source>
        <dbReference type="EMBL" id="CAG6736562.1"/>
    </source>
</evidence>
<dbReference type="InterPro" id="IPR029311">
    <property type="entry name" value="CCDC50_N"/>
</dbReference>
<dbReference type="AlphaFoldDB" id="A0A8D8YWX9"/>
<feature type="compositionally biased region" description="Basic and acidic residues" evidence="2">
    <location>
        <begin position="58"/>
        <end position="75"/>
    </location>
</feature>
<dbReference type="PANTHER" id="PTHR22115">
    <property type="entry name" value="C3ORF6 PROTEIN-RELATED"/>
    <property type="match status" value="1"/>
</dbReference>
<dbReference type="InterPro" id="IPR039303">
    <property type="entry name" value="CCDC50"/>
</dbReference>
<evidence type="ECO:0000259" key="3">
    <source>
        <dbReference type="Pfam" id="PF15295"/>
    </source>
</evidence>
<name>A0A8D8YWX9_9HEMI</name>
<sequence length="179" mass="21134">MNDKSKKLPRTTDTMPPRGKVTEVCKEWLVHEDGALAYRLQKQEVEEHYTGNKTRNAQVREDLPRAKEEQQREERDAFVRYQEKLQHQAEQDEYLAMKVAENLEREEERQRRRREMRDEEIARRLQGRDSVSRPLPKEPEDVISQMSGLDLSSLSMPPRPALHRVPLPLELFAPQPDLP</sequence>
<proteinExistence type="predicted"/>
<evidence type="ECO:0000256" key="2">
    <source>
        <dbReference type="SAM" id="MobiDB-lite"/>
    </source>
</evidence>
<organism evidence="4">
    <name type="scientific">Cacopsylla melanoneura</name>
    <dbReference type="NCBI Taxonomy" id="428564"/>
    <lineage>
        <taxon>Eukaryota</taxon>
        <taxon>Metazoa</taxon>
        <taxon>Ecdysozoa</taxon>
        <taxon>Arthropoda</taxon>
        <taxon>Hexapoda</taxon>
        <taxon>Insecta</taxon>
        <taxon>Pterygota</taxon>
        <taxon>Neoptera</taxon>
        <taxon>Paraneoptera</taxon>
        <taxon>Hemiptera</taxon>
        <taxon>Sternorrhyncha</taxon>
        <taxon>Psylloidea</taxon>
        <taxon>Psyllidae</taxon>
        <taxon>Psyllinae</taxon>
        <taxon>Cacopsylla</taxon>
    </lineage>
</organism>